<dbReference type="Proteomes" id="UP000799750">
    <property type="component" value="Unassembled WGS sequence"/>
</dbReference>
<name>A0A6A6R407_9PEZI</name>
<dbReference type="EMBL" id="MU004184">
    <property type="protein sequence ID" value="KAF2499488.1"/>
    <property type="molecule type" value="Genomic_DNA"/>
</dbReference>
<gene>
    <name evidence="1" type="ORF">BU16DRAFT_273284</name>
</gene>
<evidence type="ECO:0000313" key="2">
    <source>
        <dbReference type="Proteomes" id="UP000799750"/>
    </source>
</evidence>
<dbReference type="PANTHER" id="PTHR38111">
    <property type="entry name" value="ZN(2)-C6 FUNGAL-TYPE DOMAIN-CONTAINING PROTEIN-RELATED"/>
    <property type="match status" value="1"/>
</dbReference>
<dbReference type="InterPro" id="IPR053178">
    <property type="entry name" value="Osmoadaptation_assoc"/>
</dbReference>
<accession>A0A6A6R407</accession>
<sequence>MRDAETLKREKTSSVNATQRLIGRTVELRHQVCLWARRFETLMPPPEEVQSGMADDLFPTVYRFADHVVASIFNCYWATNLVILEALRAAQYEKDYSADFESLIDNICKSVEYISGTGLLAPYYLAFPLKVVLMIGPHVKKMWIKRWLDRFVESYQVMAYEMPEGLKHVWLD</sequence>
<dbReference type="AlphaFoldDB" id="A0A6A6R407"/>
<proteinExistence type="predicted"/>
<dbReference type="OrthoDB" id="4314040at2759"/>
<reference evidence="1" key="1">
    <citation type="journal article" date="2020" name="Stud. Mycol.">
        <title>101 Dothideomycetes genomes: a test case for predicting lifestyles and emergence of pathogens.</title>
        <authorList>
            <person name="Haridas S."/>
            <person name="Albert R."/>
            <person name="Binder M."/>
            <person name="Bloem J."/>
            <person name="Labutti K."/>
            <person name="Salamov A."/>
            <person name="Andreopoulos B."/>
            <person name="Baker S."/>
            <person name="Barry K."/>
            <person name="Bills G."/>
            <person name="Bluhm B."/>
            <person name="Cannon C."/>
            <person name="Castanera R."/>
            <person name="Culley D."/>
            <person name="Daum C."/>
            <person name="Ezra D."/>
            <person name="Gonzalez J."/>
            <person name="Henrissat B."/>
            <person name="Kuo A."/>
            <person name="Liang C."/>
            <person name="Lipzen A."/>
            <person name="Lutzoni F."/>
            <person name="Magnuson J."/>
            <person name="Mondo S."/>
            <person name="Nolan M."/>
            <person name="Ohm R."/>
            <person name="Pangilinan J."/>
            <person name="Park H.-J."/>
            <person name="Ramirez L."/>
            <person name="Alfaro M."/>
            <person name="Sun H."/>
            <person name="Tritt A."/>
            <person name="Yoshinaga Y."/>
            <person name="Zwiers L.-H."/>
            <person name="Turgeon B."/>
            <person name="Goodwin S."/>
            <person name="Spatafora J."/>
            <person name="Crous P."/>
            <person name="Grigoriev I."/>
        </authorList>
    </citation>
    <scope>NUCLEOTIDE SEQUENCE</scope>
    <source>
        <strain evidence="1">CBS 269.34</strain>
    </source>
</reference>
<organism evidence="1 2">
    <name type="scientific">Lophium mytilinum</name>
    <dbReference type="NCBI Taxonomy" id="390894"/>
    <lineage>
        <taxon>Eukaryota</taxon>
        <taxon>Fungi</taxon>
        <taxon>Dikarya</taxon>
        <taxon>Ascomycota</taxon>
        <taxon>Pezizomycotina</taxon>
        <taxon>Dothideomycetes</taxon>
        <taxon>Pleosporomycetidae</taxon>
        <taxon>Mytilinidiales</taxon>
        <taxon>Mytilinidiaceae</taxon>
        <taxon>Lophium</taxon>
    </lineage>
</organism>
<dbReference type="PANTHER" id="PTHR38111:SF6">
    <property type="entry name" value="FINGER DOMAIN PROTEIN, PUTATIVE (AFU_ORTHOLOGUE AFUA_8G01940)-RELATED"/>
    <property type="match status" value="1"/>
</dbReference>
<evidence type="ECO:0000313" key="1">
    <source>
        <dbReference type="EMBL" id="KAF2499488.1"/>
    </source>
</evidence>
<keyword evidence="2" id="KW-1185">Reference proteome</keyword>
<protein>
    <submittedName>
        <fullName evidence="1">Uncharacterized protein</fullName>
    </submittedName>
</protein>